<sequence>MLDDLVAVLAQQFERNVVGTGDMGGLELARVRTSVIRGVAAGVVMTSSRLKDP</sequence>
<geneLocation type="plasmid" evidence="1 2">
    <name>unnamed</name>
</geneLocation>
<dbReference type="EMBL" id="CP092363">
    <property type="protein sequence ID" value="ULN44828.1"/>
    <property type="molecule type" value="Genomic_DNA"/>
</dbReference>
<protein>
    <submittedName>
        <fullName evidence="1">Uncharacterized protein</fullName>
    </submittedName>
</protein>
<dbReference type="Proteomes" id="UP001055337">
    <property type="component" value="Plasmid unnamed"/>
</dbReference>
<reference evidence="1" key="1">
    <citation type="submission" date="2022-08" db="EMBL/GenBank/DDBJ databases">
        <title>Whole genome sequencing of non-tuberculosis mycobacteria type-strains.</title>
        <authorList>
            <person name="Igarashi Y."/>
            <person name="Osugi A."/>
            <person name="Mitarai S."/>
        </authorList>
    </citation>
    <scope>NUCLEOTIDE SEQUENCE</scope>
    <source>
        <strain evidence="1">JCM 16369</strain>
    </source>
</reference>
<keyword evidence="2" id="KW-1185">Reference proteome</keyword>
<gene>
    <name evidence="1" type="ORF">MI149_29540</name>
</gene>
<name>A0ABY3TWV6_9MYCO</name>
<organism evidence="1 2">
    <name type="scientific">Mycolicibacterium crocinum</name>
    <dbReference type="NCBI Taxonomy" id="388459"/>
    <lineage>
        <taxon>Bacteria</taxon>
        <taxon>Bacillati</taxon>
        <taxon>Actinomycetota</taxon>
        <taxon>Actinomycetes</taxon>
        <taxon>Mycobacteriales</taxon>
        <taxon>Mycobacteriaceae</taxon>
        <taxon>Mycolicibacterium</taxon>
    </lineage>
</organism>
<evidence type="ECO:0000313" key="2">
    <source>
        <dbReference type="Proteomes" id="UP001055337"/>
    </source>
</evidence>
<evidence type="ECO:0000313" key="1">
    <source>
        <dbReference type="EMBL" id="ULN44828.1"/>
    </source>
</evidence>
<keyword evidence="1" id="KW-0614">Plasmid</keyword>
<proteinExistence type="predicted"/>
<accession>A0ABY3TWV6</accession>